<protein>
    <submittedName>
        <fullName evidence="6">Glycoside hydrolase family 3 protein</fullName>
    </submittedName>
</protein>
<evidence type="ECO:0000256" key="1">
    <source>
        <dbReference type="ARBA" id="ARBA00005336"/>
    </source>
</evidence>
<dbReference type="Gene3D" id="3.40.50.1700">
    <property type="entry name" value="Glycoside hydrolase family 3 C-terminal domain"/>
    <property type="match status" value="1"/>
</dbReference>
<dbReference type="Gene3D" id="3.20.20.300">
    <property type="entry name" value="Glycoside hydrolase, family 3, N-terminal domain"/>
    <property type="match status" value="1"/>
</dbReference>
<dbReference type="SUPFAM" id="SSF51445">
    <property type="entry name" value="(Trans)glycosidases"/>
    <property type="match status" value="1"/>
</dbReference>
<dbReference type="Pfam" id="PF00933">
    <property type="entry name" value="Glyco_hydro_3"/>
    <property type="match status" value="1"/>
</dbReference>
<dbReference type="GO" id="GO:0005975">
    <property type="term" value="P:carbohydrate metabolic process"/>
    <property type="evidence" value="ECO:0007669"/>
    <property type="project" value="InterPro"/>
</dbReference>
<comment type="similarity">
    <text evidence="1 4">Belongs to the glycosyl hydrolase 3 family.</text>
</comment>
<dbReference type="PROSITE" id="PS00775">
    <property type="entry name" value="GLYCOSYL_HYDROL_F3"/>
    <property type="match status" value="1"/>
</dbReference>
<dbReference type="InterPro" id="IPR017853">
    <property type="entry name" value="GH"/>
</dbReference>
<reference evidence="6" key="1">
    <citation type="submission" date="2020-10" db="EMBL/GenBank/DDBJ databases">
        <authorList>
            <person name="Gilroy R."/>
        </authorList>
    </citation>
    <scope>NUCLEOTIDE SEQUENCE</scope>
    <source>
        <strain evidence="6">ChiSjej5B23-6657</strain>
    </source>
</reference>
<feature type="domain" description="Fibronectin type III-like" evidence="5">
    <location>
        <begin position="365"/>
        <end position="436"/>
    </location>
</feature>
<dbReference type="InterPro" id="IPR013783">
    <property type="entry name" value="Ig-like_fold"/>
</dbReference>
<dbReference type="Gene3D" id="2.60.40.10">
    <property type="entry name" value="Immunoglobulins"/>
    <property type="match status" value="1"/>
</dbReference>
<evidence type="ECO:0000256" key="4">
    <source>
        <dbReference type="RuleBase" id="RU361161"/>
    </source>
</evidence>
<dbReference type="InterPro" id="IPR050288">
    <property type="entry name" value="Cellulose_deg_GH3"/>
</dbReference>
<organism evidence="6 7">
    <name type="scientific">Candidatus Pullilachnospira gallistercoris</name>
    <dbReference type="NCBI Taxonomy" id="2840911"/>
    <lineage>
        <taxon>Bacteria</taxon>
        <taxon>Bacillati</taxon>
        <taxon>Bacillota</taxon>
        <taxon>Clostridia</taxon>
        <taxon>Lachnospirales</taxon>
        <taxon>Lachnospiraceae</taxon>
        <taxon>Lachnospiraceae incertae sedis</taxon>
        <taxon>Candidatus Pullilachnospira</taxon>
    </lineage>
</organism>
<dbReference type="AlphaFoldDB" id="A0A9D1J9U6"/>
<dbReference type="InterPro" id="IPR019800">
    <property type="entry name" value="Glyco_hydro_3_AS"/>
</dbReference>
<dbReference type="SUPFAM" id="SSF52279">
    <property type="entry name" value="Beta-D-glucan exohydrolase, C-terminal domain"/>
    <property type="match status" value="1"/>
</dbReference>
<evidence type="ECO:0000259" key="5">
    <source>
        <dbReference type="SMART" id="SM01217"/>
    </source>
</evidence>
<evidence type="ECO:0000256" key="3">
    <source>
        <dbReference type="ARBA" id="ARBA00023277"/>
    </source>
</evidence>
<evidence type="ECO:0000313" key="7">
    <source>
        <dbReference type="Proteomes" id="UP000823912"/>
    </source>
</evidence>
<dbReference type="PRINTS" id="PR00133">
    <property type="entry name" value="GLHYDRLASE3"/>
</dbReference>
<reference evidence="6" key="2">
    <citation type="journal article" date="2021" name="PeerJ">
        <title>Extensive microbial diversity within the chicken gut microbiome revealed by metagenomics and culture.</title>
        <authorList>
            <person name="Gilroy R."/>
            <person name="Ravi A."/>
            <person name="Getino M."/>
            <person name="Pursley I."/>
            <person name="Horton D.L."/>
            <person name="Alikhan N.F."/>
            <person name="Baker D."/>
            <person name="Gharbi K."/>
            <person name="Hall N."/>
            <person name="Watson M."/>
            <person name="Adriaenssens E.M."/>
            <person name="Foster-Nyarko E."/>
            <person name="Jarju S."/>
            <person name="Secka A."/>
            <person name="Antonio M."/>
            <person name="Oren A."/>
            <person name="Chaudhuri R.R."/>
            <person name="La Ragione R."/>
            <person name="Hildebrand F."/>
            <person name="Pallen M.J."/>
        </authorList>
    </citation>
    <scope>NUCLEOTIDE SEQUENCE</scope>
    <source>
        <strain evidence="6">ChiSjej5B23-6657</strain>
    </source>
</reference>
<comment type="caution">
    <text evidence="6">The sequence shown here is derived from an EMBL/GenBank/DDBJ whole genome shotgun (WGS) entry which is preliminary data.</text>
</comment>
<dbReference type="Pfam" id="PF14310">
    <property type="entry name" value="Fn3-like"/>
    <property type="match status" value="1"/>
</dbReference>
<accession>A0A9D1J9U6</accession>
<dbReference type="EMBL" id="DVHM01000007">
    <property type="protein sequence ID" value="HIR69752.1"/>
    <property type="molecule type" value="Genomic_DNA"/>
</dbReference>
<dbReference type="InterPro" id="IPR026891">
    <property type="entry name" value="Fn3-like"/>
</dbReference>
<dbReference type="InterPro" id="IPR036962">
    <property type="entry name" value="Glyco_hydro_3_N_sf"/>
</dbReference>
<dbReference type="Pfam" id="PF01915">
    <property type="entry name" value="Glyco_hydro_3_C"/>
    <property type="match status" value="1"/>
</dbReference>
<evidence type="ECO:0000256" key="2">
    <source>
        <dbReference type="ARBA" id="ARBA00022801"/>
    </source>
</evidence>
<dbReference type="PANTHER" id="PTHR42715">
    <property type="entry name" value="BETA-GLUCOSIDASE"/>
    <property type="match status" value="1"/>
</dbReference>
<dbReference type="InterPro" id="IPR001764">
    <property type="entry name" value="Glyco_hydro_3_N"/>
</dbReference>
<dbReference type="InterPro" id="IPR002772">
    <property type="entry name" value="Glyco_hydro_3_C"/>
</dbReference>
<sequence>MAKQNLYASQDARLALAKQIAAESVVLLKNENHFLPLFDRTVAVLGRAAYRPNLGGMGSGMSFMGKEVPSITDACAAAGLSPEPSVDQFYREYFAAIPPENPFAKFQELAASGVDLVASGVIYDLFGQYSPQPEEIAVPEDLLRKAAGETDTALLVFGRSTGGEECDRHIVDDYELLDSERTLIDRVCGAFANVVLLVNTNGLTDLSWIDSYPSIRSVLFIGAGGEQGPAAVADLLTGKETPSGKLAFTIADSYDSYPTAKDFSFDKDHPENILEYKDYGLDAEANGSVGFEKSPVTVYRENLYIGYRYFDSFGKDVLWPFGFGLSYADFAVSDVKASLVTAEDAPRIRITASIKNTSDRWAGKEVLQLYVSSPEGNLEQPYQAYKTCVKTPLIAPGETAAVAMELSVRDLASYDETRAAWILEPGDYLLRAGTSSRDTHVAAKIRVPETILCRQVRNCLSLRECNRDKIDFLSAKGISPISYSGEAGEVEHAPILTLRQEDVKTLTTAQKVPEVPPTVTKTPTSGTAASIEPDTAGKTLKDVAAGAMSMDAFLSDFSDEELMALAVGYGPGLPMAGLFGSKDPSTIQDADGNDVTVNTHPTGNAGYISPAIPKRGIPSAFYKDGPASCGKIAWPTGMTLSCSFSKDLCYAFGSACAKEAEEQQVDSWLAPALNLHRNPISGRNFEYFSEDPYVAGICGAYICRGAAETTSVTCCPKHFALNEQETYRRGSIRKSYDAADSIATERTARELYLKPFEIVLREAPVRNIMTSFNKINGTFAGGSSELCTEILRNEFGFRGVVVTDWGDMDIVVDGADAVAAGNDVVMPGGPPVIAQIQKGFTEGRLSRAQLETAVGNLLYFVMRSGSFAAYHASEEA</sequence>
<proteinExistence type="inferred from homology"/>
<gene>
    <name evidence="6" type="ORF">IAA55_00540</name>
</gene>
<keyword evidence="4" id="KW-0326">Glycosidase</keyword>
<dbReference type="SMART" id="SM01217">
    <property type="entry name" value="Fn3_like"/>
    <property type="match status" value="1"/>
</dbReference>
<dbReference type="Proteomes" id="UP000823912">
    <property type="component" value="Unassembled WGS sequence"/>
</dbReference>
<keyword evidence="2 4" id="KW-0378">Hydrolase</keyword>
<name>A0A9D1J9U6_9FIRM</name>
<evidence type="ECO:0000313" key="6">
    <source>
        <dbReference type="EMBL" id="HIR69752.1"/>
    </source>
</evidence>
<dbReference type="InterPro" id="IPR036881">
    <property type="entry name" value="Glyco_hydro_3_C_sf"/>
</dbReference>
<dbReference type="PANTHER" id="PTHR42715:SF10">
    <property type="entry name" value="BETA-GLUCOSIDASE"/>
    <property type="match status" value="1"/>
</dbReference>
<dbReference type="GO" id="GO:0004553">
    <property type="term" value="F:hydrolase activity, hydrolyzing O-glycosyl compounds"/>
    <property type="evidence" value="ECO:0007669"/>
    <property type="project" value="InterPro"/>
</dbReference>
<keyword evidence="3" id="KW-0119">Carbohydrate metabolism</keyword>